<reference evidence="2 3" key="1">
    <citation type="submission" date="2008-03" db="EMBL/GenBank/DDBJ databases">
        <title>Sequencing of the draft genome and assembly of Burkholderia ambifaria MEX-5.</title>
        <authorList>
            <consortium name="US DOE Joint Genome Institute (JGI-PGF)"/>
            <person name="Copeland A."/>
            <person name="Lucas S."/>
            <person name="Lapidus A."/>
            <person name="Glavina del Rio T."/>
            <person name="Dalin E."/>
            <person name="Tice H."/>
            <person name="Bruce D."/>
            <person name="Goodwin L."/>
            <person name="Pitluck S."/>
            <person name="Larimer F."/>
            <person name="Land M.L."/>
            <person name="Hauser L."/>
            <person name="Tiedje J."/>
            <person name="Richardson P."/>
        </authorList>
    </citation>
    <scope>NUCLEOTIDE SEQUENCE [LARGE SCALE GENOMIC DNA]</scope>
    <source>
        <strain evidence="2 3">MEX-5</strain>
    </source>
</reference>
<proteinExistence type="predicted"/>
<organism evidence="2 3">
    <name type="scientific">Burkholderia ambifaria MEX-5</name>
    <dbReference type="NCBI Taxonomy" id="396597"/>
    <lineage>
        <taxon>Bacteria</taxon>
        <taxon>Pseudomonadati</taxon>
        <taxon>Pseudomonadota</taxon>
        <taxon>Betaproteobacteria</taxon>
        <taxon>Burkholderiales</taxon>
        <taxon>Burkholderiaceae</taxon>
        <taxon>Burkholderia</taxon>
        <taxon>Burkholderia cepacia complex</taxon>
    </lineage>
</organism>
<accession>B1TG75</accession>
<feature type="region of interest" description="Disordered" evidence="1">
    <location>
        <begin position="30"/>
        <end position="61"/>
    </location>
</feature>
<dbReference type="AlphaFoldDB" id="B1TG75"/>
<dbReference type="Proteomes" id="UP000004814">
    <property type="component" value="Unassembled WGS sequence"/>
</dbReference>
<protein>
    <submittedName>
        <fullName evidence="2">Uncharacterized protein</fullName>
    </submittedName>
</protein>
<evidence type="ECO:0000313" key="3">
    <source>
        <dbReference type="Proteomes" id="UP000004814"/>
    </source>
</evidence>
<name>B1TG75_9BURK</name>
<evidence type="ECO:0000313" key="2">
    <source>
        <dbReference type="EMBL" id="EDT37431.1"/>
    </source>
</evidence>
<sequence length="469" mass="51003">MGAHERLQPGGQGLVQQELLGPELVLPRGVAGDLPGRIGRDRRGGMEPGQLGAPPGFVGRTRMTREPVDVPAVSRRRRRDRGRAGAGERQVIVEHFLHQGGGAPAVENDVVRAPAETMACVGFLNQRAAEQRRPMQIEAAPPVVGEERIEVLRAAGRIAVSPVEERPRQLDRVQDGLGGMVAIGPRERGAQYGMARERVGPGLPQRRHLERAADDEAELLEVRGRVQFVQRMEQNALLQGRQRIGVFDVVPRGVGNRRHEVEQPVLEVRGQVFDRLPLVETLAVAPVHLKLAVGYGGDDLERVRAPGPLGAQRTEVFGRRAPAVGLLQHGIELPVIVEQDIGLRQRGEAVTHGIVGAQVAEQRIPEAVGRNPAQLLLPGTQCFLRRVHRVDLEHDRVDGGEPAHRSGDVDRRIRHVAAVTFEIDPGAGVAGGHAARLRERDEQDVVDAGVVGPRQPAQQCRGVGFVQLE</sequence>
<comment type="caution">
    <text evidence="2">The sequence shown here is derived from an EMBL/GenBank/DDBJ whole genome shotgun (WGS) entry which is preliminary data.</text>
</comment>
<gene>
    <name evidence="2" type="ORF">BamMEX5DRAFT_6791</name>
</gene>
<dbReference type="EMBL" id="ABLK01000470">
    <property type="protein sequence ID" value="EDT37431.1"/>
    <property type="molecule type" value="Genomic_DNA"/>
</dbReference>
<evidence type="ECO:0000256" key="1">
    <source>
        <dbReference type="SAM" id="MobiDB-lite"/>
    </source>
</evidence>